<protein>
    <recommendedName>
        <fullName evidence="4">Transposase</fullName>
    </recommendedName>
</protein>
<gene>
    <name evidence="2" type="ORF">PV383_36640</name>
</gene>
<keyword evidence="3" id="KW-1185">Reference proteome</keyword>
<evidence type="ECO:0000313" key="3">
    <source>
        <dbReference type="Proteomes" id="UP001282474"/>
    </source>
</evidence>
<evidence type="ECO:0000256" key="1">
    <source>
        <dbReference type="SAM" id="MobiDB-lite"/>
    </source>
</evidence>
<evidence type="ECO:0008006" key="4">
    <source>
        <dbReference type="Google" id="ProtNLM"/>
    </source>
</evidence>
<dbReference type="Proteomes" id="UP001282474">
    <property type="component" value="Unassembled WGS sequence"/>
</dbReference>
<evidence type="ECO:0000313" key="2">
    <source>
        <dbReference type="EMBL" id="MDX3042670.1"/>
    </source>
</evidence>
<proteinExistence type="predicted"/>
<dbReference type="RefSeq" id="WP_143110760.1">
    <property type="nucleotide sequence ID" value="NZ_JABXWF010000001.1"/>
</dbReference>
<comment type="caution">
    <text evidence="2">The sequence shown here is derived from an EMBL/GenBank/DDBJ whole genome shotgun (WGS) entry which is preliminary data.</text>
</comment>
<organism evidence="2 3">
    <name type="scientific">Streptomyces caniscabiei</name>
    <dbReference type="NCBI Taxonomy" id="2746961"/>
    <lineage>
        <taxon>Bacteria</taxon>
        <taxon>Bacillati</taxon>
        <taxon>Actinomycetota</taxon>
        <taxon>Actinomycetes</taxon>
        <taxon>Kitasatosporales</taxon>
        <taxon>Streptomycetaceae</taxon>
        <taxon>Streptomyces</taxon>
    </lineage>
</organism>
<feature type="region of interest" description="Disordered" evidence="1">
    <location>
        <begin position="1"/>
        <end position="20"/>
    </location>
</feature>
<accession>A0ABU4MYR8</accession>
<reference evidence="2 3" key="1">
    <citation type="journal article" date="2023" name="Microb. Genom.">
        <title>Mesoterricola silvestris gen. nov., sp. nov., Mesoterricola sediminis sp. nov., Geothrix oryzae sp. nov., Geothrix edaphica sp. nov., Geothrix rubra sp. nov., and Geothrix limicola sp. nov., six novel members of Acidobacteriota isolated from soils.</title>
        <authorList>
            <person name="Weisberg A.J."/>
            <person name="Pearce E."/>
            <person name="Kramer C.G."/>
            <person name="Chang J.H."/>
            <person name="Clarke C.R."/>
        </authorList>
    </citation>
    <scope>NUCLEOTIDE SEQUENCE [LARGE SCALE GENOMIC DNA]</scope>
    <source>
        <strain evidence="2 3">NE20-4-1</strain>
    </source>
</reference>
<sequence>MGRVGGGRREPRDLGRCAGADGVRKVEADASQLPGVISDEAAENERLKAENAELRWPNEIFKT</sequence>
<name>A0ABU4MYR8_9ACTN</name>
<dbReference type="EMBL" id="JARAWJ010000040">
    <property type="protein sequence ID" value="MDX3042670.1"/>
    <property type="molecule type" value="Genomic_DNA"/>
</dbReference>